<evidence type="ECO:0008006" key="4">
    <source>
        <dbReference type="Google" id="ProtNLM"/>
    </source>
</evidence>
<dbReference type="GO" id="GO:0051999">
    <property type="term" value="P:mannosyl-inositol phosphorylceramide biosynthetic process"/>
    <property type="evidence" value="ECO:0007669"/>
    <property type="project" value="TreeGrafter"/>
</dbReference>
<reference evidence="3" key="1">
    <citation type="journal article" date="2020" name="Nature">
        <title>Giant virus diversity and host interactions through global metagenomics.</title>
        <authorList>
            <person name="Schulz F."/>
            <person name="Roux S."/>
            <person name="Paez-Espino D."/>
            <person name="Jungbluth S."/>
            <person name="Walsh D.A."/>
            <person name="Denef V.J."/>
            <person name="McMahon K.D."/>
            <person name="Konstantinidis K.T."/>
            <person name="Eloe-Fadrosh E.A."/>
            <person name="Kyrpides N.C."/>
            <person name="Woyke T."/>
        </authorList>
    </citation>
    <scope>NUCLEOTIDE SEQUENCE</scope>
    <source>
        <strain evidence="3">GVMAG-M-3300020182-33</strain>
    </source>
</reference>
<dbReference type="InterPro" id="IPR029044">
    <property type="entry name" value="Nucleotide-diphossugar_trans"/>
</dbReference>
<dbReference type="EMBL" id="MN739303">
    <property type="protein sequence ID" value="QHS97763.1"/>
    <property type="molecule type" value="Genomic_DNA"/>
</dbReference>
<evidence type="ECO:0000256" key="2">
    <source>
        <dbReference type="SAM" id="Phobius"/>
    </source>
</evidence>
<organism evidence="3">
    <name type="scientific">viral metagenome</name>
    <dbReference type="NCBI Taxonomy" id="1070528"/>
    <lineage>
        <taxon>unclassified sequences</taxon>
        <taxon>metagenomes</taxon>
        <taxon>organismal metagenomes</taxon>
    </lineage>
</organism>
<keyword evidence="2" id="KW-0472">Membrane</keyword>
<keyword evidence="2" id="KW-0812">Transmembrane</keyword>
<evidence type="ECO:0000256" key="1">
    <source>
        <dbReference type="ARBA" id="ARBA00022679"/>
    </source>
</evidence>
<dbReference type="Pfam" id="PF04488">
    <property type="entry name" value="Gly_transf_sug"/>
    <property type="match status" value="1"/>
</dbReference>
<dbReference type="GO" id="GO:0000030">
    <property type="term" value="F:mannosyltransferase activity"/>
    <property type="evidence" value="ECO:0007669"/>
    <property type="project" value="TreeGrafter"/>
</dbReference>
<dbReference type="InterPro" id="IPR007577">
    <property type="entry name" value="GlycoTrfase_DXD_sugar-bd_CS"/>
</dbReference>
<sequence length="311" mass="36020">MHSYARVVGVGCVVVLCIVALLFCLNCNKRCKSVPSTDVALSPGNSSHTLETISQLEKRTGRKYACVIPPPTRSEIDDINIYLVRHPQTIPKRIHQIWIGHHKVPWKWINSFREKFRAAYPGWEHMLWREKDIKGLHLKNRKLYEGERTYCGKADILRYEILYQYGGIYIDADSEWLGTRDLGELIDSTNATGIFIGRECIKCKESLANSVIGCSTQNPIMGYTVQRMFQHYTSRDMCARRAAFKKTGPYFTDQMFRFFPITVFPYYYFYPVYWGGPPTAAKKYDLATLQRKYPNSYMAQYGFTTNNLKST</sequence>
<dbReference type="PANTHER" id="PTHR32385:SF15">
    <property type="entry name" value="INOSITOL PHOSPHOCERAMIDE MANNOSYLTRANSFERASE 1"/>
    <property type="match status" value="1"/>
</dbReference>
<keyword evidence="1" id="KW-0808">Transferase</keyword>
<dbReference type="PANTHER" id="PTHR32385">
    <property type="entry name" value="MANNOSYL PHOSPHORYLINOSITOL CERAMIDE SYNTHASE"/>
    <property type="match status" value="1"/>
</dbReference>
<keyword evidence="2" id="KW-1133">Transmembrane helix</keyword>
<protein>
    <recommendedName>
        <fullName evidence="4">Glycosyltransferase</fullName>
    </recommendedName>
</protein>
<dbReference type="Gene3D" id="3.90.550.20">
    <property type="match status" value="1"/>
</dbReference>
<proteinExistence type="predicted"/>
<dbReference type="GO" id="GO:0016020">
    <property type="term" value="C:membrane"/>
    <property type="evidence" value="ECO:0007669"/>
    <property type="project" value="GOC"/>
</dbReference>
<dbReference type="AlphaFoldDB" id="A0A6C0C2H9"/>
<dbReference type="InterPro" id="IPR051706">
    <property type="entry name" value="Glycosyltransferase_domain"/>
</dbReference>
<dbReference type="SUPFAM" id="SSF53448">
    <property type="entry name" value="Nucleotide-diphospho-sugar transferases"/>
    <property type="match status" value="1"/>
</dbReference>
<name>A0A6C0C2H9_9ZZZZ</name>
<evidence type="ECO:0000313" key="3">
    <source>
        <dbReference type="EMBL" id="QHS97763.1"/>
    </source>
</evidence>
<feature type="transmembrane region" description="Helical" evidence="2">
    <location>
        <begin position="6"/>
        <end position="25"/>
    </location>
</feature>
<accession>A0A6C0C2H9</accession>